<dbReference type="InterPro" id="IPR001926">
    <property type="entry name" value="TrpB-like_PALP"/>
</dbReference>
<protein>
    <recommendedName>
        <fullName evidence="4">Tryptophan synthase beta chain-like PALP domain-containing protein</fullName>
    </recommendedName>
</protein>
<accession>X1VVJ3</accession>
<dbReference type="Gene3D" id="3.40.50.1100">
    <property type="match status" value="2"/>
</dbReference>
<dbReference type="InterPro" id="IPR050147">
    <property type="entry name" value="Ser/Thr_Dehydratase"/>
</dbReference>
<evidence type="ECO:0000256" key="3">
    <source>
        <dbReference type="ARBA" id="ARBA00023239"/>
    </source>
</evidence>
<keyword evidence="2" id="KW-0663">Pyridoxal phosphate</keyword>
<dbReference type="PANTHER" id="PTHR48078">
    <property type="entry name" value="THREONINE DEHYDRATASE, MITOCHONDRIAL-RELATED"/>
    <property type="match status" value="1"/>
</dbReference>
<dbReference type="PANTHER" id="PTHR48078:SF6">
    <property type="entry name" value="L-THREONINE DEHYDRATASE CATABOLIC TDCB"/>
    <property type="match status" value="1"/>
</dbReference>
<comment type="cofactor">
    <cofactor evidence="1">
        <name>pyridoxal 5'-phosphate</name>
        <dbReference type="ChEBI" id="CHEBI:597326"/>
    </cofactor>
</comment>
<dbReference type="GO" id="GO:0006565">
    <property type="term" value="P:L-serine catabolic process"/>
    <property type="evidence" value="ECO:0007669"/>
    <property type="project" value="TreeGrafter"/>
</dbReference>
<dbReference type="InterPro" id="IPR036052">
    <property type="entry name" value="TrpB-like_PALP_sf"/>
</dbReference>
<dbReference type="GO" id="GO:0009097">
    <property type="term" value="P:isoleucine biosynthetic process"/>
    <property type="evidence" value="ECO:0007669"/>
    <property type="project" value="TreeGrafter"/>
</dbReference>
<dbReference type="EMBL" id="BARW01026013">
    <property type="protein sequence ID" value="GAJ14665.1"/>
    <property type="molecule type" value="Genomic_DNA"/>
</dbReference>
<dbReference type="GO" id="GO:0006567">
    <property type="term" value="P:L-threonine catabolic process"/>
    <property type="evidence" value="ECO:0007669"/>
    <property type="project" value="TreeGrafter"/>
</dbReference>
<organism evidence="5">
    <name type="scientific">marine sediment metagenome</name>
    <dbReference type="NCBI Taxonomy" id="412755"/>
    <lineage>
        <taxon>unclassified sequences</taxon>
        <taxon>metagenomes</taxon>
        <taxon>ecological metagenomes</taxon>
    </lineage>
</organism>
<dbReference type="AlphaFoldDB" id="X1VVJ3"/>
<feature type="domain" description="Tryptophan synthase beta chain-like PALP" evidence="4">
    <location>
        <begin position="73"/>
        <end position="169"/>
    </location>
</feature>
<dbReference type="GO" id="GO:0003941">
    <property type="term" value="F:L-serine ammonia-lyase activity"/>
    <property type="evidence" value="ECO:0007669"/>
    <property type="project" value="TreeGrafter"/>
</dbReference>
<evidence type="ECO:0000313" key="5">
    <source>
        <dbReference type="EMBL" id="GAJ14665.1"/>
    </source>
</evidence>
<evidence type="ECO:0000256" key="1">
    <source>
        <dbReference type="ARBA" id="ARBA00001933"/>
    </source>
</evidence>
<dbReference type="Pfam" id="PF00291">
    <property type="entry name" value="PALP"/>
    <property type="match status" value="1"/>
</dbReference>
<feature type="non-terminal residue" evidence="5">
    <location>
        <position position="175"/>
    </location>
</feature>
<proteinExistence type="predicted"/>
<sequence length="175" mass="19177">MSYTRALRCRKCGQEYPVQPLNLCDFCLSPLEVSYDYKAMARVLSREKLAEGPLSMWRYRDMLPVEGKEVDIGTGFTPLVKADRLGEELGLDELYIKNDCLNPTYSFKDRPVSVAITKAQEFGFDTIACASTGNLAASVAAHAAKANMKACVFVPSGVEPGKLVGIAIYNPILVT</sequence>
<reference evidence="5" key="1">
    <citation type="journal article" date="2014" name="Front. Microbiol.">
        <title>High frequency of phylogenetically diverse reductive dehalogenase-homologous genes in deep subseafloor sedimentary metagenomes.</title>
        <authorList>
            <person name="Kawai M."/>
            <person name="Futagami T."/>
            <person name="Toyoda A."/>
            <person name="Takaki Y."/>
            <person name="Nishi S."/>
            <person name="Hori S."/>
            <person name="Arai W."/>
            <person name="Tsubouchi T."/>
            <person name="Morono Y."/>
            <person name="Uchiyama I."/>
            <person name="Ito T."/>
            <person name="Fujiyama A."/>
            <person name="Inagaki F."/>
            <person name="Takami H."/>
        </authorList>
    </citation>
    <scope>NUCLEOTIDE SEQUENCE</scope>
    <source>
        <strain evidence="5">Expedition CK06-06</strain>
    </source>
</reference>
<name>X1VVJ3_9ZZZZ</name>
<keyword evidence="3" id="KW-0456">Lyase</keyword>
<dbReference type="SUPFAM" id="SSF53686">
    <property type="entry name" value="Tryptophan synthase beta subunit-like PLP-dependent enzymes"/>
    <property type="match status" value="1"/>
</dbReference>
<evidence type="ECO:0000259" key="4">
    <source>
        <dbReference type="Pfam" id="PF00291"/>
    </source>
</evidence>
<dbReference type="GO" id="GO:0004794">
    <property type="term" value="F:threonine deaminase activity"/>
    <property type="evidence" value="ECO:0007669"/>
    <property type="project" value="TreeGrafter"/>
</dbReference>
<evidence type="ECO:0000256" key="2">
    <source>
        <dbReference type="ARBA" id="ARBA00022898"/>
    </source>
</evidence>
<gene>
    <name evidence="5" type="ORF">S12H4_42500</name>
</gene>
<comment type="caution">
    <text evidence="5">The sequence shown here is derived from an EMBL/GenBank/DDBJ whole genome shotgun (WGS) entry which is preliminary data.</text>
</comment>